<evidence type="ECO:0000256" key="9">
    <source>
        <dbReference type="ARBA" id="ARBA00022777"/>
    </source>
</evidence>
<dbReference type="InterPro" id="IPR004358">
    <property type="entry name" value="Sig_transdc_His_kin-like_C"/>
</dbReference>
<dbReference type="Pfam" id="PF13426">
    <property type="entry name" value="PAS_9"/>
    <property type="match status" value="2"/>
</dbReference>
<dbReference type="InterPro" id="IPR000014">
    <property type="entry name" value="PAS"/>
</dbReference>
<dbReference type="Pfam" id="PF13185">
    <property type="entry name" value="GAF_2"/>
    <property type="match status" value="1"/>
</dbReference>
<dbReference type="NCBIfam" id="TIGR00229">
    <property type="entry name" value="sensory_box"/>
    <property type="match status" value="3"/>
</dbReference>
<dbReference type="PROSITE" id="PS50109">
    <property type="entry name" value="HIS_KIN"/>
    <property type="match status" value="1"/>
</dbReference>
<dbReference type="GO" id="GO:0000155">
    <property type="term" value="F:phosphorelay sensor kinase activity"/>
    <property type="evidence" value="ECO:0007669"/>
    <property type="project" value="InterPro"/>
</dbReference>
<dbReference type="Pfam" id="PF08447">
    <property type="entry name" value="PAS_3"/>
    <property type="match status" value="1"/>
</dbReference>
<keyword evidence="9" id="KW-0418">Kinase</keyword>
<evidence type="ECO:0000256" key="7">
    <source>
        <dbReference type="ARBA" id="ARBA00022679"/>
    </source>
</evidence>
<proteinExistence type="predicted"/>
<dbReference type="AlphaFoldDB" id="G4T122"/>
<keyword evidence="6" id="KW-0597">Phosphoprotein</keyword>
<reference evidence="17" key="1">
    <citation type="journal article" date="2012" name="J. Bacteriol.">
        <title>Genome sequence of the haloalkaliphilic methanotrophic bacterium Methylomicrobium alcaliphilum 20Z.</title>
        <authorList>
            <person name="Vuilleumier S."/>
            <person name="Khmelenina V.N."/>
            <person name="Bringel F."/>
            <person name="Reshetnikov A.S."/>
            <person name="Lajus A."/>
            <person name="Mangenot S."/>
            <person name="Rouy Z."/>
            <person name="Op den Camp H.J."/>
            <person name="Jetten M.S."/>
            <person name="Dispirito A.A."/>
            <person name="Dunfield P."/>
            <person name="Klotz M.G."/>
            <person name="Semrau J.D."/>
            <person name="Stein L.Y."/>
            <person name="Barbe V."/>
            <person name="Medigue C."/>
            <person name="Trotsenko Y.A."/>
            <person name="Kalyuzhnaya M.G."/>
        </authorList>
    </citation>
    <scope>NUCLEOTIDE SEQUENCE [LARGE SCALE GENOMIC DNA]</scope>
    <source>
        <strain evidence="17">DSM 19304 / NCIMB 14124 / VKM B-2133 / 20Z</strain>
    </source>
</reference>
<dbReference type="InterPro" id="IPR001610">
    <property type="entry name" value="PAC"/>
</dbReference>
<dbReference type="STRING" id="1091494.MEALZ_2887"/>
<dbReference type="SMART" id="SM00086">
    <property type="entry name" value="PAC"/>
    <property type="match status" value="3"/>
</dbReference>
<evidence type="ECO:0000256" key="2">
    <source>
        <dbReference type="ARBA" id="ARBA00004236"/>
    </source>
</evidence>
<dbReference type="PRINTS" id="PR00344">
    <property type="entry name" value="BCTRLSENSOR"/>
</dbReference>
<dbReference type="InterPro" id="IPR000700">
    <property type="entry name" value="PAS-assoc_C"/>
</dbReference>
<dbReference type="SUPFAM" id="SSF47384">
    <property type="entry name" value="Homodimeric domain of signal transducing histidine kinase"/>
    <property type="match status" value="1"/>
</dbReference>
<evidence type="ECO:0000256" key="12">
    <source>
        <dbReference type="ARBA" id="ARBA00023136"/>
    </source>
</evidence>
<dbReference type="PROSITE" id="PS50112">
    <property type="entry name" value="PAS"/>
    <property type="match status" value="3"/>
</dbReference>
<name>G4T122_META2</name>
<evidence type="ECO:0000256" key="5">
    <source>
        <dbReference type="ARBA" id="ARBA00022475"/>
    </source>
</evidence>
<dbReference type="SMART" id="SM00388">
    <property type="entry name" value="HisKA"/>
    <property type="match status" value="1"/>
</dbReference>
<dbReference type="InterPro" id="IPR013655">
    <property type="entry name" value="PAS_fold_3"/>
</dbReference>
<dbReference type="InterPro" id="IPR029016">
    <property type="entry name" value="GAF-like_dom_sf"/>
</dbReference>
<dbReference type="EMBL" id="FO082060">
    <property type="protein sequence ID" value="CCE24553.1"/>
    <property type="molecule type" value="Genomic_DNA"/>
</dbReference>
<evidence type="ECO:0000256" key="11">
    <source>
        <dbReference type="ARBA" id="ARBA00023012"/>
    </source>
</evidence>
<dbReference type="Pfam" id="PF01590">
    <property type="entry name" value="GAF"/>
    <property type="match status" value="1"/>
</dbReference>
<dbReference type="InterPro" id="IPR036097">
    <property type="entry name" value="HisK_dim/P_sf"/>
</dbReference>
<protein>
    <recommendedName>
        <fullName evidence="4">histidine kinase</fullName>
        <ecNumber evidence="4">2.7.13.3</ecNumber>
    </recommendedName>
</protein>
<evidence type="ECO:0000256" key="8">
    <source>
        <dbReference type="ARBA" id="ARBA00022741"/>
    </source>
</evidence>
<evidence type="ECO:0000259" key="13">
    <source>
        <dbReference type="PROSITE" id="PS50109"/>
    </source>
</evidence>
<dbReference type="Gene3D" id="1.10.287.130">
    <property type="match status" value="1"/>
</dbReference>
<feature type="domain" description="PAC" evidence="15">
    <location>
        <begin position="437"/>
        <end position="491"/>
    </location>
</feature>
<dbReference type="Pfam" id="PF02518">
    <property type="entry name" value="HATPase_c"/>
    <property type="match status" value="1"/>
</dbReference>
<dbReference type="InterPro" id="IPR003594">
    <property type="entry name" value="HATPase_dom"/>
</dbReference>
<dbReference type="Gene3D" id="3.30.450.20">
    <property type="entry name" value="PAS domain"/>
    <property type="match status" value="3"/>
</dbReference>
<evidence type="ECO:0000256" key="3">
    <source>
        <dbReference type="ARBA" id="ARBA00004314"/>
    </source>
</evidence>
<feature type="domain" description="PAC" evidence="15">
    <location>
        <begin position="569"/>
        <end position="622"/>
    </location>
</feature>
<dbReference type="GO" id="GO:0045121">
    <property type="term" value="C:membrane raft"/>
    <property type="evidence" value="ECO:0007669"/>
    <property type="project" value="UniProtKB-SubCell"/>
</dbReference>
<organism evidence="16 17">
    <name type="scientific">Methylotuvimicrobium alcaliphilum (strain DSM 19304 / NCIMB 14124 / VKM B-2133 / 20Z)</name>
    <name type="common">Methylomicrobium alcaliphilum</name>
    <dbReference type="NCBI Taxonomy" id="1091494"/>
    <lineage>
        <taxon>Bacteria</taxon>
        <taxon>Pseudomonadati</taxon>
        <taxon>Pseudomonadota</taxon>
        <taxon>Gammaproteobacteria</taxon>
        <taxon>Methylococcales</taxon>
        <taxon>Methylococcaceae</taxon>
        <taxon>Methylotuvimicrobium</taxon>
    </lineage>
</organism>
<sequence length="979" mass="110278">MIKTQSHNEIERIKALHTLGILDTEPEERFDRLTRLARQCLGAPIALIALVDEHRLWFKSCLGLDITETPRELSFCAHTLLKNEIFEVPNARIDNRFNAHPLVAGPSTIRFYAGAPLLTEDDLAIGTFCIMSREPKRLTPEQRKVLSDLSACAQDIVRLVARSLLICRNISDIKSAEAALDRQKHIAEIISRAQSQFILESNRSRAFDDLLSDILNITDSEYGFIAEILHRENGIPYLKTRAITNIAWNDETRAFYDANAEQGMEFSNLKNLFGTVITSEKPLIANDPEHDPRRGGLPPGHPPLKAFLGIPILYDRKLVAMIGIANRPGGYDSEWVEFLHLLLTTLGQLIEAARVKRLHDRNQAELTRLSRVASQTTNGVIITDTEGRVEWINEGFTRLSGYRLEEMLGRRPGDLLQGELTDPAAVAEIHRALIKRQPFNVDVINYHKSGQAYWVRIQCNPLYDTQGALQGFMAIESDISREKNDAERILISQRRLTAIIEGTHIGTWEWNVQTGQTVFNERWAEIVGYTLIELEPISIETWLKLAHPNDLQQSEDLLQRHFSGELKFYDVQCRMRHKQGHWVWVHDRGRVVSRTKDGKPLMMYGTHADISEQKTAIQALNESETRLRGLFELSPVGIALNDYATGRFVEINDALLAPTGYSREEFLALSYFEITPQEYEAQERQQSESMKNTGRYGPYEKEYIKKNGDRYPVLLNGMVVEDLSGKKMIWSIIEDISERKRNDRMKNEFISTVSHELRTPLTAIAGSLGLLAGGALGELPGTVDEIVAIAYKNSRRLSMLINDLLDMEKLIAGKLNFDLRPQALMPLVEQALDDNQAYADQFGVTLRITQRDDALHVDVDAQRLQQIFANLLSNAAKFSPKGETVDIAVLSTGNLARIEVSDRGFGIPASFRKHIFQKFAQADASDSRKKGGTGLGLAITKELVERMNGIIGYESEPDKATTFFITLPIVAGDSSKIAL</sequence>
<keyword evidence="12" id="KW-0472">Membrane</keyword>
<dbReference type="InterPro" id="IPR052162">
    <property type="entry name" value="Sensor_kinase/Photoreceptor"/>
</dbReference>
<keyword evidence="5" id="KW-1003">Cell membrane</keyword>
<dbReference type="SMART" id="SM00091">
    <property type="entry name" value="PAS"/>
    <property type="match status" value="3"/>
</dbReference>
<dbReference type="CDD" id="cd00130">
    <property type="entry name" value="PAS"/>
    <property type="match status" value="3"/>
</dbReference>
<dbReference type="InterPro" id="IPR005467">
    <property type="entry name" value="His_kinase_dom"/>
</dbReference>
<gene>
    <name evidence="16" type="ordered locus">MEALZ_2887</name>
</gene>
<dbReference type="Gene3D" id="3.30.450.40">
    <property type="match status" value="2"/>
</dbReference>
<dbReference type="SUPFAM" id="SSF55781">
    <property type="entry name" value="GAF domain-like"/>
    <property type="match status" value="2"/>
</dbReference>
<dbReference type="Gene3D" id="3.30.565.10">
    <property type="entry name" value="Histidine kinase-like ATPase, C-terminal domain"/>
    <property type="match status" value="1"/>
</dbReference>
<dbReference type="GO" id="GO:0005886">
    <property type="term" value="C:plasma membrane"/>
    <property type="evidence" value="ECO:0007669"/>
    <property type="project" value="UniProtKB-SubCell"/>
</dbReference>
<evidence type="ECO:0000256" key="10">
    <source>
        <dbReference type="ARBA" id="ARBA00022840"/>
    </source>
</evidence>
<dbReference type="FunFam" id="1.10.287.130:FF:000001">
    <property type="entry name" value="Two-component sensor histidine kinase"/>
    <property type="match status" value="1"/>
</dbReference>
<dbReference type="GO" id="GO:0005524">
    <property type="term" value="F:ATP binding"/>
    <property type="evidence" value="ECO:0007669"/>
    <property type="project" value="UniProtKB-KW"/>
</dbReference>
<evidence type="ECO:0000259" key="14">
    <source>
        <dbReference type="PROSITE" id="PS50112"/>
    </source>
</evidence>
<feature type="domain" description="Histidine kinase" evidence="13">
    <location>
        <begin position="752"/>
        <end position="971"/>
    </location>
</feature>
<accession>G4T122</accession>
<comment type="catalytic activity">
    <reaction evidence="1">
        <text>ATP + protein L-histidine = ADP + protein N-phospho-L-histidine.</text>
        <dbReference type="EC" id="2.7.13.3"/>
    </reaction>
</comment>
<dbReference type="SMART" id="SM00387">
    <property type="entry name" value="HATPase_c"/>
    <property type="match status" value="1"/>
</dbReference>
<dbReference type="InterPro" id="IPR035965">
    <property type="entry name" value="PAS-like_dom_sf"/>
</dbReference>
<evidence type="ECO:0000259" key="15">
    <source>
        <dbReference type="PROSITE" id="PS50113"/>
    </source>
</evidence>
<dbReference type="HOGENOM" id="CLU_000445_114_44_6"/>
<dbReference type="PATRIC" id="fig|271065.3.peg.2964"/>
<dbReference type="SMART" id="SM00065">
    <property type="entry name" value="GAF"/>
    <property type="match status" value="2"/>
</dbReference>
<feature type="domain" description="PAS" evidence="14">
    <location>
        <begin position="623"/>
        <end position="693"/>
    </location>
</feature>
<dbReference type="RefSeq" id="WP_014149317.1">
    <property type="nucleotide sequence ID" value="NC_016112.1"/>
</dbReference>
<keyword evidence="7" id="KW-0808">Transferase</keyword>
<keyword evidence="8" id="KW-0547">Nucleotide-binding</keyword>
<feature type="domain" description="PAS" evidence="14">
    <location>
        <begin position="365"/>
        <end position="410"/>
    </location>
</feature>
<comment type="subcellular location">
    <subcellularLocation>
        <location evidence="2">Cell membrane</location>
    </subcellularLocation>
    <subcellularLocation>
        <location evidence="3">Membrane raft</location>
        <topology evidence="3">Multi-pass membrane protein</topology>
    </subcellularLocation>
</comment>
<evidence type="ECO:0000256" key="6">
    <source>
        <dbReference type="ARBA" id="ARBA00022553"/>
    </source>
</evidence>
<dbReference type="Proteomes" id="UP000008315">
    <property type="component" value="Chromosome"/>
</dbReference>
<keyword evidence="10" id="KW-0067">ATP-binding</keyword>
<keyword evidence="11" id="KW-0902">Two-component regulatory system</keyword>
<evidence type="ECO:0000256" key="4">
    <source>
        <dbReference type="ARBA" id="ARBA00012438"/>
    </source>
</evidence>
<dbReference type="PANTHER" id="PTHR43304">
    <property type="entry name" value="PHYTOCHROME-LIKE PROTEIN CPH1"/>
    <property type="match status" value="1"/>
</dbReference>
<dbReference type="KEGG" id="mah:MEALZ_2887"/>
<dbReference type="Pfam" id="PF00512">
    <property type="entry name" value="HisKA"/>
    <property type="match status" value="1"/>
</dbReference>
<dbReference type="FunFam" id="3.30.565.10:FF:000023">
    <property type="entry name" value="PAS domain-containing sensor histidine kinase"/>
    <property type="match status" value="1"/>
</dbReference>
<dbReference type="InterPro" id="IPR003661">
    <property type="entry name" value="HisK_dim/P_dom"/>
</dbReference>
<dbReference type="SUPFAM" id="SSF55874">
    <property type="entry name" value="ATPase domain of HSP90 chaperone/DNA topoisomerase II/histidine kinase"/>
    <property type="match status" value="1"/>
</dbReference>
<dbReference type="CDD" id="cd00082">
    <property type="entry name" value="HisKA"/>
    <property type="match status" value="1"/>
</dbReference>
<dbReference type="PROSITE" id="PS50113">
    <property type="entry name" value="PAC"/>
    <property type="match status" value="2"/>
</dbReference>
<keyword evidence="17" id="KW-1185">Reference proteome</keyword>
<feature type="domain" description="PAS" evidence="14">
    <location>
        <begin position="492"/>
        <end position="565"/>
    </location>
</feature>
<dbReference type="CDD" id="cd16922">
    <property type="entry name" value="HATPase_EvgS-ArcB-TorS-like"/>
    <property type="match status" value="1"/>
</dbReference>
<evidence type="ECO:0000256" key="1">
    <source>
        <dbReference type="ARBA" id="ARBA00000085"/>
    </source>
</evidence>
<dbReference type="EC" id="2.7.13.3" evidence="4"/>
<evidence type="ECO:0000313" key="17">
    <source>
        <dbReference type="Proteomes" id="UP000008315"/>
    </source>
</evidence>
<dbReference type="PANTHER" id="PTHR43304:SF1">
    <property type="entry name" value="PAC DOMAIN-CONTAINING PROTEIN"/>
    <property type="match status" value="1"/>
</dbReference>
<evidence type="ECO:0000313" key="16">
    <source>
        <dbReference type="EMBL" id="CCE24553.1"/>
    </source>
</evidence>
<dbReference type="SUPFAM" id="SSF55785">
    <property type="entry name" value="PYP-like sensor domain (PAS domain)"/>
    <property type="match status" value="3"/>
</dbReference>
<dbReference type="InterPro" id="IPR003018">
    <property type="entry name" value="GAF"/>
</dbReference>
<dbReference type="InterPro" id="IPR036890">
    <property type="entry name" value="HATPase_C_sf"/>
</dbReference>